<dbReference type="Proteomes" id="UP000520198">
    <property type="component" value="Unassembled WGS sequence"/>
</dbReference>
<keyword evidence="3 5" id="KW-0808">Transferase</keyword>
<sequence length="268" mass="28697">MQASTKKSLIDDLRRLGIRDGDVVMVHASLSTVGPVDGGPMTVALALREAVGAAGTLAAYVSWEYSPYEATLGGRRLPRKEERAWPRFEPDSPPYHGFGTLNTFLLRLDGTHRSPHPDASIFAVGALASEITALHPLGTGYGPGSPIERLIARGCKVLLLGAPLDSVTVLHYAEAVARIPGKRIITYRAPQPGGSSPPDWVDVAEFDSNGILDVFAGEATMDAVESIARAYLLEGRHTQGIVGRACSIVFDAKDIVDFGVGYLEERFT</sequence>
<evidence type="ECO:0000256" key="2">
    <source>
        <dbReference type="ARBA" id="ARBA00012882"/>
    </source>
</evidence>
<keyword evidence="5" id="KW-0046">Antibiotic resistance</keyword>
<dbReference type="EC" id="2.3.1.-" evidence="5"/>
<evidence type="ECO:0000256" key="5">
    <source>
        <dbReference type="RuleBase" id="RU365031"/>
    </source>
</evidence>
<accession>A0A7Y6QAB8</accession>
<evidence type="ECO:0000313" key="6">
    <source>
        <dbReference type="EMBL" id="NVD41947.1"/>
    </source>
</evidence>
<evidence type="ECO:0000256" key="3">
    <source>
        <dbReference type="ARBA" id="ARBA00022679"/>
    </source>
</evidence>
<reference evidence="6 7" key="1">
    <citation type="submission" date="2020-06" db="EMBL/GenBank/DDBJ databases">
        <authorList>
            <person name="Grouzdev D.S."/>
        </authorList>
    </citation>
    <scope>NUCLEOTIDE SEQUENCE [LARGE SCALE GENOMIC DNA]</scope>
    <source>
        <strain evidence="6 7">HO-A22</strain>
    </source>
</reference>
<keyword evidence="7" id="KW-1185">Reference proteome</keyword>
<dbReference type="InterPro" id="IPR003679">
    <property type="entry name" value="Amioglycoside_AcTrfase"/>
</dbReference>
<dbReference type="GO" id="GO:0046353">
    <property type="term" value="F:aminoglycoside 3-N-acetyltransferase activity"/>
    <property type="evidence" value="ECO:0007669"/>
    <property type="project" value="UniProtKB-EC"/>
</dbReference>
<dbReference type="AlphaFoldDB" id="A0A7Y6QAB8"/>
<dbReference type="PANTHER" id="PTHR11104:SF0">
    <property type="entry name" value="SPBETA PROPHAGE-DERIVED AMINOGLYCOSIDE N(3')-ACETYLTRANSFERASE-LIKE PROTEIN YOKD"/>
    <property type="match status" value="1"/>
</dbReference>
<dbReference type="EMBL" id="JABWDU010000007">
    <property type="protein sequence ID" value="NVD41947.1"/>
    <property type="molecule type" value="Genomic_DNA"/>
</dbReference>
<comment type="caution">
    <text evidence="6">The sequence shown here is derived from an EMBL/GenBank/DDBJ whole genome shotgun (WGS) entry which is preliminary data.</text>
</comment>
<gene>
    <name evidence="6" type="primary">aac(3)</name>
    <name evidence="6" type="ORF">HT585_24060</name>
</gene>
<dbReference type="RefSeq" id="WP_176355316.1">
    <property type="nucleotide sequence ID" value="NZ_JABWDU010000007.1"/>
</dbReference>
<comment type="catalytic activity">
    <reaction evidence="5">
        <text>a 2-deoxystreptamine antibiotic + acetyl-CoA = an N(3)-acetyl-2-deoxystreptamine antibiotic + CoA + H(+)</text>
        <dbReference type="Rhea" id="RHEA:12665"/>
        <dbReference type="ChEBI" id="CHEBI:15378"/>
        <dbReference type="ChEBI" id="CHEBI:57287"/>
        <dbReference type="ChEBI" id="CHEBI:57288"/>
        <dbReference type="ChEBI" id="CHEBI:57921"/>
        <dbReference type="ChEBI" id="CHEBI:77452"/>
        <dbReference type="EC" id="2.3.1.81"/>
    </reaction>
</comment>
<organism evidence="6 7">
    <name type="scientific">Ensifer oleiphilus</name>
    <dbReference type="NCBI Taxonomy" id="2742698"/>
    <lineage>
        <taxon>Bacteria</taxon>
        <taxon>Pseudomonadati</taxon>
        <taxon>Pseudomonadota</taxon>
        <taxon>Alphaproteobacteria</taxon>
        <taxon>Hyphomicrobiales</taxon>
        <taxon>Rhizobiaceae</taxon>
        <taxon>Sinorhizobium/Ensifer group</taxon>
        <taxon>Ensifer</taxon>
    </lineage>
</organism>
<dbReference type="PANTHER" id="PTHR11104">
    <property type="entry name" value="AMINOGLYCOSIDE N3-ACETYLTRANSFERASE"/>
    <property type="match status" value="1"/>
</dbReference>
<protein>
    <recommendedName>
        <fullName evidence="2 5">Aminoglycoside N(3)-acetyltransferase</fullName>
        <ecNumber evidence="5">2.3.1.-</ecNumber>
    </recommendedName>
</protein>
<name>A0A7Y6QAB8_9HYPH</name>
<comment type="similarity">
    <text evidence="1 5">Belongs to the antibiotic N-acetyltransferase family.</text>
</comment>
<dbReference type="NCBIfam" id="NF033082">
    <property type="entry name" value="AAC_3"/>
    <property type="match status" value="1"/>
</dbReference>
<evidence type="ECO:0000256" key="1">
    <source>
        <dbReference type="ARBA" id="ARBA00006383"/>
    </source>
</evidence>
<dbReference type="Pfam" id="PF02522">
    <property type="entry name" value="Antibiotic_NAT"/>
    <property type="match status" value="1"/>
</dbReference>
<dbReference type="GO" id="GO:0046677">
    <property type="term" value="P:response to antibiotic"/>
    <property type="evidence" value="ECO:0007669"/>
    <property type="project" value="UniProtKB-KW"/>
</dbReference>
<evidence type="ECO:0000313" key="7">
    <source>
        <dbReference type="Proteomes" id="UP000520198"/>
    </source>
</evidence>
<proteinExistence type="inferred from homology"/>
<keyword evidence="4 5" id="KW-0012">Acyltransferase</keyword>
<evidence type="ECO:0000256" key="4">
    <source>
        <dbReference type="ARBA" id="ARBA00023315"/>
    </source>
</evidence>
<dbReference type="SUPFAM" id="SSF110710">
    <property type="entry name" value="TTHA0583/YokD-like"/>
    <property type="match status" value="1"/>
</dbReference>
<dbReference type="InterPro" id="IPR028345">
    <property type="entry name" value="Antibiotic_NAT-like"/>
</dbReference>